<evidence type="ECO:0000256" key="2">
    <source>
        <dbReference type="ARBA" id="ARBA00022803"/>
    </source>
</evidence>
<dbReference type="PANTHER" id="PTHR45641">
    <property type="entry name" value="TETRATRICOPEPTIDE REPEAT PROTEIN (AFU_ORTHOLOGUE AFUA_6G03870)"/>
    <property type="match status" value="1"/>
</dbReference>
<feature type="region of interest" description="Disordered" evidence="4">
    <location>
        <begin position="874"/>
        <end position="895"/>
    </location>
</feature>
<organism evidence="6 7">
    <name type="scientific">Adineta steineri</name>
    <dbReference type="NCBI Taxonomy" id="433720"/>
    <lineage>
        <taxon>Eukaryota</taxon>
        <taxon>Metazoa</taxon>
        <taxon>Spiralia</taxon>
        <taxon>Gnathifera</taxon>
        <taxon>Rotifera</taxon>
        <taxon>Eurotatoria</taxon>
        <taxon>Bdelloidea</taxon>
        <taxon>Adinetida</taxon>
        <taxon>Adinetidae</taxon>
        <taxon>Adineta</taxon>
    </lineage>
</organism>
<evidence type="ECO:0000256" key="1">
    <source>
        <dbReference type="ARBA" id="ARBA00022737"/>
    </source>
</evidence>
<name>A0A819NRR9_9BILA</name>
<dbReference type="SUPFAM" id="SSF56399">
    <property type="entry name" value="ADP-ribosylation"/>
    <property type="match status" value="1"/>
</dbReference>
<dbReference type="PANTHER" id="PTHR45641:SF1">
    <property type="entry name" value="AAA+ ATPASE DOMAIN-CONTAINING PROTEIN"/>
    <property type="match status" value="1"/>
</dbReference>
<protein>
    <recommendedName>
        <fullName evidence="5">ADP ribosyltransferase domain-containing protein</fullName>
    </recommendedName>
</protein>
<dbReference type="Pfam" id="PF03496">
    <property type="entry name" value="ADPrib_exo_Tox"/>
    <property type="match status" value="1"/>
</dbReference>
<comment type="caution">
    <text evidence="6">The sequence shown here is derived from an EMBL/GenBank/DDBJ whole genome shotgun (WGS) entry which is preliminary data.</text>
</comment>
<feature type="repeat" description="TPR" evidence="3">
    <location>
        <begin position="505"/>
        <end position="538"/>
    </location>
</feature>
<evidence type="ECO:0000256" key="3">
    <source>
        <dbReference type="PROSITE-ProRule" id="PRU00339"/>
    </source>
</evidence>
<dbReference type="PROSITE" id="PS51996">
    <property type="entry name" value="TR_MART"/>
    <property type="match status" value="1"/>
</dbReference>
<evidence type="ECO:0000256" key="4">
    <source>
        <dbReference type="SAM" id="MobiDB-lite"/>
    </source>
</evidence>
<dbReference type="Proteomes" id="UP000663844">
    <property type="component" value="Unassembled WGS sequence"/>
</dbReference>
<keyword evidence="2 3" id="KW-0802">TPR repeat</keyword>
<feature type="repeat" description="TPR" evidence="3">
    <location>
        <begin position="426"/>
        <end position="459"/>
    </location>
</feature>
<dbReference type="Gene3D" id="1.25.40.10">
    <property type="entry name" value="Tetratricopeptide repeat domain"/>
    <property type="match status" value="3"/>
</dbReference>
<feature type="region of interest" description="Disordered" evidence="4">
    <location>
        <begin position="1"/>
        <end position="22"/>
    </location>
</feature>
<dbReference type="EMBL" id="CAJOAZ010003351">
    <property type="protein sequence ID" value="CAF4002285.1"/>
    <property type="molecule type" value="Genomic_DNA"/>
</dbReference>
<feature type="compositionally biased region" description="Polar residues" evidence="4">
    <location>
        <begin position="1"/>
        <end position="10"/>
    </location>
</feature>
<feature type="repeat" description="TPR" evidence="3">
    <location>
        <begin position="715"/>
        <end position="748"/>
    </location>
</feature>
<feature type="repeat" description="TPR" evidence="3">
    <location>
        <begin position="547"/>
        <end position="580"/>
    </location>
</feature>
<evidence type="ECO:0000313" key="6">
    <source>
        <dbReference type="EMBL" id="CAF4002285.1"/>
    </source>
</evidence>
<dbReference type="AlphaFoldDB" id="A0A819NRR9"/>
<feature type="repeat" description="TPR" evidence="3">
    <location>
        <begin position="757"/>
        <end position="790"/>
    </location>
</feature>
<proteinExistence type="predicted"/>
<dbReference type="SMART" id="SM00028">
    <property type="entry name" value="TPR"/>
    <property type="match status" value="11"/>
</dbReference>
<dbReference type="SUPFAM" id="SSF48452">
    <property type="entry name" value="TPR-like"/>
    <property type="match status" value="2"/>
</dbReference>
<dbReference type="Pfam" id="PF13424">
    <property type="entry name" value="TPR_12"/>
    <property type="match status" value="5"/>
</dbReference>
<dbReference type="InterPro" id="IPR003540">
    <property type="entry name" value="ADP-ribosyltransferase"/>
</dbReference>
<feature type="domain" description="ADP ribosyltransferase" evidence="5">
    <location>
        <begin position="229"/>
        <end position="395"/>
    </location>
</feature>
<accession>A0A819NRR9</accession>
<reference evidence="6" key="1">
    <citation type="submission" date="2021-02" db="EMBL/GenBank/DDBJ databases">
        <authorList>
            <person name="Nowell W R."/>
        </authorList>
    </citation>
    <scope>NUCLEOTIDE SEQUENCE</scope>
</reference>
<dbReference type="PROSITE" id="PS50293">
    <property type="entry name" value="TPR_REGION"/>
    <property type="match status" value="3"/>
</dbReference>
<dbReference type="InterPro" id="IPR019734">
    <property type="entry name" value="TPR_rpt"/>
</dbReference>
<dbReference type="GO" id="GO:0005576">
    <property type="term" value="C:extracellular region"/>
    <property type="evidence" value="ECO:0007669"/>
    <property type="project" value="InterPro"/>
</dbReference>
<feature type="repeat" description="TPR" evidence="3">
    <location>
        <begin position="463"/>
        <end position="496"/>
    </location>
</feature>
<feature type="repeat" description="TPR" evidence="3">
    <location>
        <begin position="673"/>
        <end position="706"/>
    </location>
</feature>
<evidence type="ECO:0000259" key="5">
    <source>
        <dbReference type="Pfam" id="PF03496"/>
    </source>
</evidence>
<dbReference type="PROSITE" id="PS50005">
    <property type="entry name" value="TPR"/>
    <property type="match status" value="8"/>
</dbReference>
<dbReference type="SUPFAM" id="SSF81901">
    <property type="entry name" value="HCP-like"/>
    <property type="match status" value="1"/>
</dbReference>
<evidence type="ECO:0000313" key="7">
    <source>
        <dbReference type="Proteomes" id="UP000663844"/>
    </source>
</evidence>
<dbReference type="InterPro" id="IPR011990">
    <property type="entry name" value="TPR-like_helical_dom_sf"/>
</dbReference>
<dbReference type="Gene3D" id="3.90.176.10">
    <property type="entry name" value="Toxin ADP-ribosyltransferase, Chain A, domain 1"/>
    <property type="match status" value="1"/>
</dbReference>
<gene>
    <name evidence="6" type="ORF">OXD698_LOCUS29593</name>
</gene>
<feature type="compositionally biased region" description="Basic and acidic residues" evidence="4">
    <location>
        <begin position="883"/>
        <end position="895"/>
    </location>
</feature>
<feature type="repeat" description="TPR" evidence="3">
    <location>
        <begin position="589"/>
        <end position="622"/>
    </location>
</feature>
<keyword evidence="1" id="KW-0677">Repeat</keyword>
<sequence>MNSRKLTATNESDDAINKYPFPEDAERRRRTNIQRMQNVLLIWLDSTIDETNDDCKNTIKQLRRAINDTNIFTDGDQCLEFIKTIVDKKACMIISGSLGEHIVPRVHNMSQVDLIFIFCDNEKHHEQWIKEWPKIKGIFTEITSICQALKEAAHQCEQNAIPMSFVRSDKKSDQLDPSFMYTVLIKEILLTIEFEQKHIKDYIDYCRGVFVDNEEETVNIKRFEDEYHDKKPVYWYTCHMFLYPMLNRALRLMDGDIITRMGFFIADLHRNIEQLHQEQYVGKTATDTFTLYRGQGLSNTDFEQMMKTKGGLVSFNNFLSTSENIKVSLGFAEDATINPDQMGVLFIIQVNPSQSTTPFASIASISAMKREKEVLFSMHSVFRIQDIKQIDGNDRLYEVNLELTADNDPELSRITDYIREESVPGSEGWYRLGLALYNMGQFSKAEDFYQVLLDQTDDGEHTAPLYRQLGLIKSAQGKYEEALSYFEKTLEIRQQSLPLNFTDLADSYDDLGSVHDDMGNYPTALSSHEKALEIRQQTLPPNHLDLASSYNNISNVHNNMGNYPKALSFQKKALEISKKTLPPNHPDLALIYGNIGEVHNIMGNYTEALSFHEKAIEIRQQSLPPNHPDLAMSYNNICSVHNFMGNFPEVLSYYEKALEIRQQSLPPNHPDLAISYNNIGSTHRMMGSYPEALSYYQKALEISKESLPPNHPHLAMFYNNIGVLHEKMENYTEALSFHEKAFEIRQQSLPPNHPDLATSYTNIGSVHNIMGNFPEAVSYYEKAVEIQQQSLPLDHTDLADSYDDVDNVDDNMGNYPTALSSHEKALEIQQQSLPSNDPDLPASYNNINNVHKQIGNYLEARTCYEHTIQIAEQSLPSNDPDFQEYREDLEDVKNK</sequence>